<gene>
    <name evidence="2" type="ORF">BRAA09T39611Z</name>
</gene>
<evidence type="ECO:0000256" key="1">
    <source>
        <dbReference type="SAM" id="MobiDB-lite"/>
    </source>
</evidence>
<sequence>MEGSLVLALLLHEASFPIIGTNYKTLDGTCVAAASQRNLMHFYFDNDGGVSSNYLKKNQSSFALRSSIALTQHTDGAISHFRSATANCNVDSQLFHAMHVDNADGVQKTQYMSSTPRLCPIQPDSDIGEELAEEKGRSPMKSPKD</sequence>
<feature type="compositionally biased region" description="Basic and acidic residues" evidence="1">
    <location>
        <begin position="133"/>
        <end position="145"/>
    </location>
</feature>
<organism evidence="2">
    <name type="scientific">Brassica campestris</name>
    <name type="common">Field mustard</name>
    <dbReference type="NCBI Taxonomy" id="3711"/>
    <lineage>
        <taxon>Eukaryota</taxon>
        <taxon>Viridiplantae</taxon>
        <taxon>Streptophyta</taxon>
        <taxon>Embryophyta</taxon>
        <taxon>Tracheophyta</taxon>
        <taxon>Spermatophyta</taxon>
        <taxon>Magnoliopsida</taxon>
        <taxon>eudicotyledons</taxon>
        <taxon>Gunneridae</taxon>
        <taxon>Pentapetalae</taxon>
        <taxon>rosids</taxon>
        <taxon>malvids</taxon>
        <taxon>Brassicales</taxon>
        <taxon>Brassicaceae</taxon>
        <taxon>Brassiceae</taxon>
        <taxon>Brassica</taxon>
    </lineage>
</organism>
<feature type="region of interest" description="Disordered" evidence="1">
    <location>
        <begin position="115"/>
        <end position="145"/>
    </location>
</feature>
<protein>
    <submittedName>
        <fullName evidence="2">Uncharacterized protein</fullName>
    </submittedName>
</protein>
<dbReference type="AlphaFoldDB" id="A0A3P5YKQ2"/>
<proteinExistence type="predicted"/>
<reference evidence="2" key="1">
    <citation type="submission" date="2018-11" db="EMBL/GenBank/DDBJ databases">
        <authorList>
            <consortium name="Genoscope - CEA"/>
            <person name="William W."/>
        </authorList>
    </citation>
    <scope>NUCLEOTIDE SEQUENCE</scope>
</reference>
<evidence type="ECO:0000313" key="2">
    <source>
        <dbReference type="EMBL" id="VDC62000.1"/>
    </source>
</evidence>
<dbReference type="EMBL" id="LR031568">
    <property type="protein sequence ID" value="VDC62000.1"/>
    <property type="molecule type" value="Genomic_DNA"/>
</dbReference>
<name>A0A3P5YKQ2_BRACM</name>
<accession>A0A3P5YKQ2</accession>